<evidence type="ECO:0000256" key="1">
    <source>
        <dbReference type="SAM" id="MobiDB-lite"/>
    </source>
</evidence>
<accession>A0A840VGJ4</accession>
<evidence type="ECO:0000313" key="3">
    <source>
        <dbReference type="EMBL" id="MBB5374017.1"/>
    </source>
</evidence>
<name>A0A840VGJ4_9PROT</name>
<gene>
    <name evidence="3" type="ORF">HNP71_002284</name>
</gene>
<dbReference type="NCBIfam" id="TIGR04360">
    <property type="entry name" value="other_trbK"/>
    <property type="match status" value="1"/>
</dbReference>
<organism evidence="3 4">
    <name type="scientific">Acidocella aromatica</name>
    <dbReference type="NCBI Taxonomy" id="1303579"/>
    <lineage>
        <taxon>Bacteria</taxon>
        <taxon>Pseudomonadati</taxon>
        <taxon>Pseudomonadota</taxon>
        <taxon>Alphaproteobacteria</taxon>
        <taxon>Acetobacterales</taxon>
        <taxon>Acidocellaceae</taxon>
        <taxon>Acidocella</taxon>
    </lineage>
</organism>
<dbReference type="AlphaFoldDB" id="A0A840VGJ4"/>
<dbReference type="InterPro" id="IPR027587">
    <property type="entry name" value="TrbK"/>
</dbReference>
<feature type="region of interest" description="Disordered" evidence="1">
    <location>
        <begin position="81"/>
        <end position="109"/>
    </location>
</feature>
<dbReference type="RefSeq" id="WP_183267032.1">
    <property type="nucleotide sequence ID" value="NZ_JACHFJ010000011.1"/>
</dbReference>
<keyword evidence="2" id="KW-0812">Transmembrane</keyword>
<dbReference type="Pfam" id="PF20084">
    <property type="entry name" value="TrbK"/>
    <property type="match status" value="1"/>
</dbReference>
<evidence type="ECO:0000313" key="4">
    <source>
        <dbReference type="Proteomes" id="UP000553706"/>
    </source>
</evidence>
<dbReference type="Proteomes" id="UP000553706">
    <property type="component" value="Unassembled WGS sequence"/>
</dbReference>
<proteinExistence type="predicted"/>
<sequence>MDGKTLARIGAIVFVVLAIVAAVIDVNRPDNPQVGLAMPRRPVIERDPLDAELARCSGLGEAGPRDPSCLKVWAENRRRFLGQPAASTQSPTPGDTPASALAPTVNGDR</sequence>
<comment type="caution">
    <text evidence="3">The sequence shown here is derived from an EMBL/GenBank/DDBJ whole genome shotgun (WGS) entry which is preliminary data.</text>
</comment>
<dbReference type="EMBL" id="JACHFJ010000011">
    <property type="protein sequence ID" value="MBB5374017.1"/>
    <property type="molecule type" value="Genomic_DNA"/>
</dbReference>
<feature type="transmembrane region" description="Helical" evidence="2">
    <location>
        <begin position="6"/>
        <end position="24"/>
    </location>
</feature>
<evidence type="ECO:0000256" key="2">
    <source>
        <dbReference type="SAM" id="Phobius"/>
    </source>
</evidence>
<reference evidence="3 4" key="1">
    <citation type="submission" date="2020-08" db="EMBL/GenBank/DDBJ databases">
        <title>Genomic Encyclopedia of Type Strains, Phase IV (KMG-IV): sequencing the most valuable type-strain genomes for metagenomic binning, comparative biology and taxonomic classification.</title>
        <authorList>
            <person name="Goeker M."/>
        </authorList>
    </citation>
    <scope>NUCLEOTIDE SEQUENCE [LARGE SCALE GENOMIC DNA]</scope>
    <source>
        <strain evidence="3 4">DSM 27026</strain>
    </source>
</reference>
<keyword evidence="4" id="KW-1185">Reference proteome</keyword>
<keyword evidence="2" id="KW-0472">Membrane</keyword>
<protein>
    <submittedName>
        <fullName evidence="3">Conjugative transfer region protein TrbK</fullName>
    </submittedName>
</protein>
<keyword evidence="2" id="KW-1133">Transmembrane helix</keyword>